<dbReference type="SUPFAM" id="SSF51445">
    <property type="entry name" value="(Trans)glycosidases"/>
    <property type="match status" value="1"/>
</dbReference>
<dbReference type="InterPro" id="IPR029062">
    <property type="entry name" value="Class_I_gatase-like"/>
</dbReference>
<dbReference type="PANTHER" id="PTHR36447">
    <property type="entry name" value="BETA-GALACTOSIDASE GANA"/>
    <property type="match status" value="1"/>
</dbReference>
<evidence type="ECO:0000256" key="1">
    <source>
        <dbReference type="ARBA" id="ARBA00022723"/>
    </source>
</evidence>
<dbReference type="InterPro" id="IPR017853">
    <property type="entry name" value="GH"/>
</dbReference>
<sequence length="703" mass="78100">MKTNHPFIFGAQYYRAPTPEPECWESDLQRMHELGFNHVKFWVQWRWSHRAPDRFVFDDIDRLMDLSDKNGLSVTLNTIFDVAPSWVLKEWPDSHPVTADGLPVLPRAFCFRQIGGFPGPCLNHPEAKQARNHFLETTVKRYADHPAMGMWDVWNEPEQNFVNRHPTVDKLTCFCPHCLAGFTEELKNQYGTIEALNAVWGRCYEDWDEIEAPRNGQTIKDFIDFRRYQLRVMEREAKARLDCVKANDPNHPAYLHVVPNTMRIFNSVTGVDDFAMAEPCDLFASTSNGGAIWPNQLISAGRGKTCYNVESHLNAGQISLHQKPLELDDVLSDLLPQIGAGVKGFLFWQYRPEVLGTEAPAWGLVRPDGSDRPVTRAVQQFGEALAPFMQQLIECTPEPAQVAIWKSTRNELFEFCARGDLSRLADHIEGYRIWFRKHNIPTININDALLEQSALDGIKLLVMPSCYCLTEAEAIALDQWVRNGGTLLCESHLGAWNETAGRHERTVPGCGLASTWNLHEVDSCASIHLSDSVGEPMAGGINPDVAKALGEEGGGLYFPITLNSGETLLGADTFAELTNGDWTPIAKHDGKTVIATRAIGSGTVFYCGTNLGCTLDQCPEAANSLLFQTMEKAGVSSPPLVKADPGIQFDILYRNEAPAFIVLQNTGNEPATANLDGPRKGLFSGKTGSSITLTPGETDLFHT</sequence>
<name>A0A6C2UCA9_PONDE</name>
<evidence type="ECO:0000256" key="2">
    <source>
        <dbReference type="ARBA" id="ARBA00022801"/>
    </source>
</evidence>
<dbReference type="GO" id="GO:0004565">
    <property type="term" value="F:beta-galactosidase activity"/>
    <property type="evidence" value="ECO:0007669"/>
    <property type="project" value="InterPro"/>
</dbReference>
<evidence type="ECO:0000256" key="3">
    <source>
        <dbReference type="ARBA" id="ARBA00022833"/>
    </source>
</evidence>
<evidence type="ECO:0000313" key="7">
    <source>
        <dbReference type="Proteomes" id="UP000366872"/>
    </source>
</evidence>
<proteinExistence type="predicted"/>
<gene>
    <name evidence="6" type="primary">bgaB_3</name>
    <name evidence="6" type="ORF">PDESU_06327</name>
</gene>
<dbReference type="GO" id="GO:0005975">
    <property type="term" value="P:carbohydrate metabolic process"/>
    <property type="evidence" value="ECO:0007669"/>
    <property type="project" value="InterPro"/>
</dbReference>
<dbReference type="EMBL" id="CAAHFG010000005">
    <property type="protein sequence ID" value="VGO17725.1"/>
    <property type="molecule type" value="Genomic_DNA"/>
</dbReference>
<evidence type="ECO:0000313" key="6">
    <source>
        <dbReference type="EMBL" id="VGO17725.1"/>
    </source>
</evidence>
<dbReference type="RefSeq" id="WP_136083206.1">
    <property type="nucleotide sequence ID" value="NZ_CAAHFG010000005.1"/>
</dbReference>
<dbReference type="CDD" id="cd03143">
    <property type="entry name" value="A4_beta-galactosidase_middle_domain"/>
    <property type="match status" value="1"/>
</dbReference>
<feature type="domain" description="Glycoside hydrolase family 42 N-terminal" evidence="5">
    <location>
        <begin position="19"/>
        <end position="386"/>
    </location>
</feature>
<keyword evidence="1" id="KW-0479">Metal-binding</keyword>
<dbReference type="PANTHER" id="PTHR36447:SF2">
    <property type="entry name" value="BETA-GALACTOSIDASE YESZ"/>
    <property type="match status" value="1"/>
</dbReference>
<accession>A0A6C2UCA9</accession>
<dbReference type="GO" id="GO:0046872">
    <property type="term" value="F:metal ion binding"/>
    <property type="evidence" value="ECO:0007669"/>
    <property type="project" value="UniProtKB-KW"/>
</dbReference>
<protein>
    <submittedName>
        <fullName evidence="6">Beta-galactosidase bgaB</fullName>
    </submittedName>
</protein>
<dbReference type="AlphaFoldDB" id="A0A6C2UCA9"/>
<keyword evidence="2" id="KW-0378">Hydrolase</keyword>
<evidence type="ECO:0000259" key="5">
    <source>
        <dbReference type="Pfam" id="PF02449"/>
    </source>
</evidence>
<dbReference type="Proteomes" id="UP000366872">
    <property type="component" value="Unassembled WGS sequence"/>
</dbReference>
<dbReference type="InterPro" id="IPR013529">
    <property type="entry name" value="Glyco_hydro_42_N"/>
</dbReference>
<evidence type="ECO:0000256" key="4">
    <source>
        <dbReference type="ARBA" id="ARBA00023295"/>
    </source>
</evidence>
<dbReference type="Pfam" id="PF02449">
    <property type="entry name" value="Glyco_hydro_42"/>
    <property type="match status" value="1"/>
</dbReference>
<dbReference type="Gene3D" id="3.40.50.880">
    <property type="match status" value="1"/>
</dbReference>
<dbReference type="SUPFAM" id="SSF52317">
    <property type="entry name" value="Class I glutamine amidotransferase-like"/>
    <property type="match status" value="1"/>
</dbReference>
<keyword evidence="4" id="KW-0326">Glycosidase</keyword>
<reference evidence="6 7" key="1">
    <citation type="submission" date="2019-04" db="EMBL/GenBank/DDBJ databases">
        <authorList>
            <person name="Van Vliet M D."/>
        </authorList>
    </citation>
    <scope>NUCLEOTIDE SEQUENCE [LARGE SCALE GENOMIC DNA]</scope>
    <source>
        <strain evidence="6 7">F1</strain>
    </source>
</reference>
<dbReference type="Gene3D" id="3.20.20.80">
    <property type="entry name" value="Glycosidases"/>
    <property type="match status" value="1"/>
</dbReference>
<dbReference type="InterPro" id="IPR003476">
    <property type="entry name" value="Glyco_hydro_42"/>
</dbReference>
<dbReference type="GO" id="GO:0009341">
    <property type="term" value="C:beta-galactosidase complex"/>
    <property type="evidence" value="ECO:0007669"/>
    <property type="project" value="InterPro"/>
</dbReference>
<keyword evidence="7" id="KW-1185">Reference proteome</keyword>
<organism evidence="6 7">
    <name type="scientific">Pontiella desulfatans</name>
    <dbReference type="NCBI Taxonomy" id="2750659"/>
    <lineage>
        <taxon>Bacteria</taxon>
        <taxon>Pseudomonadati</taxon>
        <taxon>Kiritimatiellota</taxon>
        <taxon>Kiritimatiellia</taxon>
        <taxon>Kiritimatiellales</taxon>
        <taxon>Pontiellaceae</taxon>
        <taxon>Pontiella</taxon>
    </lineage>
</organism>
<keyword evidence="3" id="KW-0862">Zinc</keyword>